<dbReference type="RefSeq" id="XP_009216549.1">
    <property type="nucleotide sequence ID" value="XM_009218285.1"/>
</dbReference>
<name>J3NH00_GAET3</name>
<proteinExistence type="predicted"/>
<dbReference type="AlphaFoldDB" id="J3NH00"/>
<evidence type="ECO:0000313" key="1">
    <source>
        <dbReference type="EMBL" id="EJT80540.1"/>
    </source>
</evidence>
<organism evidence="1">
    <name type="scientific">Gaeumannomyces tritici (strain R3-111a-1)</name>
    <name type="common">Wheat and barley take-all root rot fungus</name>
    <name type="synonym">Gaeumannomyces graminis var. tritici</name>
    <dbReference type="NCBI Taxonomy" id="644352"/>
    <lineage>
        <taxon>Eukaryota</taxon>
        <taxon>Fungi</taxon>
        <taxon>Dikarya</taxon>
        <taxon>Ascomycota</taxon>
        <taxon>Pezizomycotina</taxon>
        <taxon>Sordariomycetes</taxon>
        <taxon>Sordariomycetidae</taxon>
        <taxon>Magnaporthales</taxon>
        <taxon>Magnaporthaceae</taxon>
        <taxon>Gaeumannomyces</taxon>
    </lineage>
</organism>
<dbReference type="GeneID" id="20340994"/>
<reference evidence="1" key="2">
    <citation type="submission" date="2010-07" db="EMBL/GenBank/DDBJ databases">
        <authorList>
            <consortium name="The Broad Institute Genome Sequencing Platform"/>
            <consortium name="Broad Institute Genome Sequencing Center for Infectious Disease"/>
            <person name="Ma L.-J."/>
            <person name="Dead R."/>
            <person name="Young S."/>
            <person name="Zeng Q."/>
            <person name="Koehrsen M."/>
            <person name="Alvarado L."/>
            <person name="Berlin A."/>
            <person name="Chapman S.B."/>
            <person name="Chen Z."/>
            <person name="Freedman E."/>
            <person name="Gellesch M."/>
            <person name="Goldberg J."/>
            <person name="Griggs A."/>
            <person name="Gujja S."/>
            <person name="Heilman E.R."/>
            <person name="Heiman D."/>
            <person name="Hepburn T."/>
            <person name="Howarth C."/>
            <person name="Jen D."/>
            <person name="Larson L."/>
            <person name="Mehta T."/>
            <person name="Neiman D."/>
            <person name="Pearson M."/>
            <person name="Roberts A."/>
            <person name="Saif S."/>
            <person name="Shea T."/>
            <person name="Shenoy N."/>
            <person name="Sisk P."/>
            <person name="Stolte C."/>
            <person name="Sykes S."/>
            <person name="Walk T."/>
            <person name="White J."/>
            <person name="Yandava C."/>
            <person name="Haas B."/>
            <person name="Nusbaum C."/>
            <person name="Birren B."/>
        </authorList>
    </citation>
    <scope>NUCLEOTIDE SEQUENCE</scope>
    <source>
        <strain evidence="1">R3-111a-1</strain>
    </source>
</reference>
<reference evidence="2" key="4">
    <citation type="journal article" date="2015" name="G3 (Bethesda)">
        <title>Genome sequences of three phytopathogenic species of the Magnaporthaceae family of fungi.</title>
        <authorList>
            <person name="Okagaki L.H."/>
            <person name="Nunes C.C."/>
            <person name="Sailsbery J."/>
            <person name="Clay B."/>
            <person name="Brown D."/>
            <person name="John T."/>
            <person name="Oh Y."/>
            <person name="Young N."/>
            <person name="Fitzgerald M."/>
            <person name="Haas B.J."/>
            <person name="Zeng Q."/>
            <person name="Young S."/>
            <person name="Adiconis X."/>
            <person name="Fan L."/>
            <person name="Levin J.Z."/>
            <person name="Mitchell T.K."/>
            <person name="Okubara P.A."/>
            <person name="Farman M.L."/>
            <person name="Kohn L.M."/>
            <person name="Birren B."/>
            <person name="Ma L.-J."/>
            <person name="Dean R.A."/>
        </authorList>
    </citation>
    <scope>NUCLEOTIDE SEQUENCE</scope>
    <source>
        <strain evidence="2">R3-111a-1</strain>
    </source>
</reference>
<dbReference type="HOGENOM" id="CLU_1562953_0_0_1"/>
<reference evidence="1" key="3">
    <citation type="submission" date="2010-09" db="EMBL/GenBank/DDBJ databases">
        <title>Annotation of Gaeumannomyces graminis var. tritici R3-111a-1.</title>
        <authorList>
            <consortium name="The Broad Institute Genome Sequencing Platform"/>
            <person name="Ma L.-J."/>
            <person name="Dead R."/>
            <person name="Young S.K."/>
            <person name="Zeng Q."/>
            <person name="Gargeya S."/>
            <person name="Fitzgerald M."/>
            <person name="Haas B."/>
            <person name="Abouelleil A."/>
            <person name="Alvarado L."/>
            <person name="Arachchi H.M."/>
            <person name="Berlin A."/>
            <person name="Brown A."/>
            <person name="Chapman S.B."/>
            <person name="Chen Z."/>
            <person name="Dunbar C."/>
            <person name="Freedman E."/>
            <person name="Gearin G."/>
            <person name="Gellesch M."/>
            <person name="Goldberg J."/>
            <person name="Griggs A."/>
            <person name="Gujja S."/>
            <person name="Heiman D."/>
            <person name="Howarth C."/>
            <person name="Larson L."/>
            <person name="Lui A."/>
            <person name="MacDonald P.J.P."/>
            <person name="Mehta T."/>
            <person name="Montmayeur A."/>
            <person name="Murphy C."/>
            <person name="Neiman D."/>
            <person name="Pearson M."/>
            <person name="Priest M."/>
            <person name="Roberts A."/>
            <person name="Saif S."/>
            <person name="Shea T."/>
            <person name="Shenoy N."/>
            <person name="Sisk P."/>
            <person name="Stolte C."/>
            <person name="Sykes S."/>
            <person name="Yandava C."/>
            <person name="Wortman J."/>
            <person name="Nusbaum C."/>
            <person name="Birren B."/>
        </authorList>
    </citation>
    <scope>NUCLEOTIDE SEQUENCE</scope>
    <source>
        <strain evidence="1">R3-111a-1</strain>
    </source>
</reference>
<evidence type="ECO:0000313" key="2">
    <source>
        <dbReference type="EnsemblFungi" id="EJT80540"/>
    </source>
</evidence>
<dbReference type="EMBL" id="GL385395">
    <property type="protein sequence ID" value="EJT80540.1"/>
    <property type="molecule type" value="Genomic_DNA"/>
</dbReference>
<gene>
    <name evidence="2" type="primary">20340994</name>
    <name evidence="1" type="ORF">GGTG_00536</name>
</gene>
<sequence>MAYCSAPTASRLSLKGIPLSLEDLQLGPESGNNQGGQQRHINWSFVNDNGITINAIRFNDGLRGDKAGRPVLGKGYSKVGVESRKGKEAVPDLFLPNLEPSKPLGALSSDGTTVKEMHLCWPGRRSKDRVGLSVGRGRCVDGGVDPKMAVDGTFEGCALRASGVSSTSLLP</sequence>
<dbReference type="VEuPathDB" id="FungiDB:GGTG_00536"/>
<evidence type="ECO:0000313" key="3">
    <source>
        <dbReference type="Proteomes" id="UP000006039"/>
    </source>
</evidence>
<dbReference type="Proteomes" id="UP000006039">
    <property type="component" value="Unassembled WGS sequence"/>
</dbReference>
<reference evidence="3" key="1">
    <citation type="submission" date="2010-07" db="EMBL/GenBank/DDBJ databases">
        <title>The genome sequence of Gaeumannomyces graminis var. tritici strain R3-111a-1.</title>
        <authorList>
            <consortium name="The Broad Institute Genome Sequencing Platform"/>
            <person name="Ma L.-J."/>
            <person name="Dead R."/>
            <person name="Young S."/>
            <person name="Zeng Q."/>
            <person name="Koehrsen M."/>
            <person name="Alvarado L."/>
            <person name="Berlin A."/>
            <person name="Chapman S.B."/>
            <person name="Chen Z."/>
            <person name="Freedman E."/>
            <person name="Gellesch M."/>
            <person name="Goldberg J."/>
            <person name="Griggs A."/>
            <person name="Gujja S."/>
            <person name="Heilman E.R."/>
            <person name="Heiman D."/>
            <person name="Hepburn T."/>
            <person name="Howarth C."/>
            <person name="Jen D."/>
            <person name="Larson L."/>
            <person name="Mehta T."/>
            <person name="Neiman D."/>
            <person name="Pearson M."/>
            <person name="Roberts A."/>
            <person name="Saif S."/>
            <person name="Shea T."/>
            <person name="Shenoy N."/>
            <person name="Sisk P."/>
            <person name="Stolte C."/>
            <person name="Sykes S."/>
            <person name="Walk T."/>
            <person name="White J."/>
            <person name="Yandava C."/>
            <person name="Haas B."/>
            <person name="Nusbaum C."/>
            <person name="Birren B."/>
        </authorList>
    </citation>
    <scope>NUCLEOTIDE SEQUENCE [LARGE SCALE GENOMIC DNA]</scope>
    <source>
        <strain evidence="3">R3-111a-1</strain>
    </source>
</reference>
<keyword evidence="3" id="KW-1185">Reference proteome</keyword>
<dbReference type="EnsemblFungi" id="EJT80540">
    <property type="protein sequence ID" value="EJT80540"/>
    <property type="gene ID" value="GGTG_00536"/>
</dbReference>
<reference evidence="2" key="5">
    <citation type="submission" date="2018-04" db="UniProtKB">
        <authorList>
            <consortium name="EnsemblFungi"/>
        </authorList>
    </citation>
    <scope>IDENTIFICATION</scope>
    <source>
        <strain evidence="2">R3-111a-1</strain>
    </source>
</reference>
<protein>
    <submittedName>
        <fullName evidence="1 2">Uncharacterized protein</fullName>
    </submittedName>
</protein>
<accession>J3NH00</accession>